<dbReference type="Proteomes" id="UP000471298">
    <property type="component" value="Unassembled WGS sequence"/>
</dbReference>
<dbReference type="NCBIfam" id="TIGR02994">
    <property type="entry name" value="ectoine_eutE"/>
    <property type="match status" value="1"/>
</dbReference>
<dbReference type="GO" id="GO:0016811">
    <property type="term" value="F:hydrolase activity, acting on carbon-nitrogen (but not peptide) bonds, in linear amides"/>
    <property type="evidence" value="ECO:0007669"/>
    <property type="project" value="InterPro"/>
</dbReference>
<reference evidence="6 7" key="1">
    <citation type="submission" date="2019-10" db="EMBL/GenBank/DDBJ databases">
        <title>Cardiobacteriales fam. a chemoheterotrophic member of the order Cardiobacteriales, and proposal of Cardiobacteriales fam. nov.</title>
        <authorList>
            <person name="Wang C."/>
        </authorList>
    </citation>
    <scope>NUCLEOTIDE SEQUENCE [LARGE SCALE GENOMIC DNA]</scope>
    <source>
        <strain evidence="6 7">ML27</strain>
    </source>
</reference>
<dbReference type="PIRSF" id="PIRSF039012">
    <property type="entry name" value="ASP"/>
    <property type="match status" value="1"/>
</dbReference>
<dbReference type="PANTHER" id="PTHR37326:SF1">
    <property type="entry name" value="BLL3975 PROTEIN"/>
    <property type="match status" value="1"/>
</dbReference>
<comment type="cofactor">
    <cofactor evidence="1">
        <name>Zn(2+)</name>
        <dbReference type="ChEBI" id="CHEBI:29105"/>
    </cofactor>
</comment>
<dbReference type="InterPro" id="IPR055438">
    <property type="entry name" value="AstE_AspA_cat"/>
</dbReference>
<evidence type="ECO:0000256" key="1">
    <source>
        <dbReference type="ARBA" id="ARBA00001947"/>
    </source>
</evidence>
<keyword evidence="4" id="KW-0862">Zinc</keyword>
<dbReference type="GO" id="GO:0046872">
    <property type="term" value="F:metal ion binding"/>
    <property type="evidence" value="ECO:0007669"/>
    <property type="project" value="UniProtKB-KW"/>
</dbReference>
<dbReference type="InParanoid" id="A0A6N7EY12"/>
<dbReference type="SUPFAM" id="SSF53187">
    <property type="entry name" value="Zn-dependent exopeptidases"/>
    <property type="match status" value="1"/>
</dbReference>
<evidence type="ECO:0000256" key="4">
    <source>
        <dbReference type="ARBA" id="ARBA00022833"/>
    </source>
</evidence>
<evidence type="ECO:0000259" key="5">
    <source>
        <dbReference type="Pfam" id="PF24827"/>
    </source>
</evidence>
<dbReference type="Pfam" id="PF24827">
    <property type="entry name" value="AstE_AspA_cat"/>
    <property type="match status" value="1"/>
</dbReference>
<protein>
    <submittedName>
        <fullName evidence="6">N-alpha-acetyl diaminobutyric acid deacetylase DoeB</fullName>
    </submittedName>
</protein>
<proteinExistence type="predicted"/>
<dbReference type="InterPro" id="IPR053138">
    <property type="entry name" value="N-alpha-Ac-DABA_deacetylase"/>
</dbReference>
<evidence type="ECO:0000256" key="3">
    <source>
        <dbReference type="ARBA" id="ARBA00022801"/>
    </source>
</evidence>
<keyword evidence="7" id="KW-1185">Reference proteome</keyword>
<dbReference type="PANTHER" id="PTHR37326">
    <property type="entry name" value="BLL3975 PROTEIN"/>
    <property type="match status" value="1"/>
</dbReference>
<evidence type="ECO:0000256" key="2">
    <source>
        <dbReference type="ARBA" id="ARBA00022723"/>
    </source>
</evidence>
<keyword evidence="3" id="KW-0378">Hydrolase</keyword>
<dbReference type="AlphaFoldDB" id="A0A6N7EY12"/>
<keyword evidence="2" id="KW-0479">Metal-binding</keyword>
<comment type="caution">
    <text evidence="6">The sequence shown here is derived from an EMBL/GenBank/DDBJ whole genome shotgun (WGS) entry which is preliminary data.</text>
</comment>
<feature type="domain" description="Succinylglutamate desuccinylase/Aspartoacylase catalytic" evidence="5">
    <location>
        <begin position="48"/>
        <end position="234"/>
    </location>
</feature>
<evidence type="ECO:0000313" key="7">
    <source>
        <dbReference type="Proteomes" id="UP000471298"/>
    </source>
</evidence>
<dbReference type="EMBL" id="WHNW01000004">
    <property type="protein sequence ID" value="MPV86017.1"/>
    <property type="molecule type" value="Genomic_DNA"/>
</dbReference>
<dbReference type="InterPro" id="IPR043795">
    <property type="entry name" value="N-alpha-Ac-DABA-like"/>
</dbReference>
<dbReference type="InterPro" id="IPR014336">
    <property type="entry name" value="DoeB"/>
</dbReference>
<dbReference type="RefSeq" id="WP_152809851.1">
    <property type="nucleotide sequence ID" value="NZ_WHNW01000004.1"/>
</dbReference>
<evidence type="ECO:0000313" key="6">
    <source>
        <dbReference type="EMBL" id="MPV86017.1"/>
    </source>
</evidence>
<organism evidence="6 7">
    <name type="scientific">Ostreibacterium oceani</name>
    <dbReference type="NCBI Taxonomy" id="2654998"/>
    <lineage>
        <taxon>Bacteria</taxon>
        <taxon>Pseudomonadati</taxon>
        <taxon>Pseudomonadota</taxon>
        <taxon>Gammaproteobacteria</taxon>
        <taxon>Cardiobacteriales</taxon>
        <taxon>Ostreibacteriaceae</taxon>
        <taxon>Ostreibacterium</taxon>
    </lineage>
</organism>
<name>A0A6N7EY12_9GAMM</name>
<accession>A0A6N7EY12</accession>
<dbReference type="GO" id="GO:0016788">
    <property type="term" value="F:hydrolase activity, acting on ester bonds"/>
    <property type="evidence" value="ECO:0007669"/>
    <property type="project" value="InterPro"/>
</dbReference>
<sequence length="336" mass="36406">MIETSITPTIDFEQSGIQHGFLRLPYSRDDSAWGAVMIPIAQIKNGEGPTALVTGGNHGDEYEGQIALLDFVNTCQLDDIQGTVIVVPAMNYPAAQVGSRVSPIDKGNLNRSFPGNPIGSVTEKIADYFTRYLVPRADYVLDMHSGGKTLDFIPFAACHYLADKAQEARCEAAMQAFGAPYEVKMLEIDATSLYDTAVEEQGKTFVTTELGGAGTTTPETVAIAKRGVANFLRHAGILQTLAEEEQQAPAIRIDMPDNRSYVFAEHEGILEPCVGLGDYVEQGQLVAKVHIGHRTAVLPFEYYAPRDGIVITRNFSSKLKMGDCLLVIGEIVGTSS</sequence>
<dbReference type="Gene3D" id="3.40.630.10">
    <property type="entry name" value="Zn peptidases"/>
    <property type="match status" value="1"/>
</dbReference>
<gene>
    <name evidence="6" type="primary">doeB</name>
    <name evidence="6" type="ORF">GCU85_04635</name>
</gene>
<dbReference type="CDD" id="cd06252">
    <property type="entry name" value="M14_ASTE_ASPA-like"/>
    <property type="match status" value="1"/>
</dbReference>